<protein>
    <submittedName>
        <fullName evidence="2">Uncharacterized protein</fullName>
    </submittedName>
</protein>
<gene>
    <name evidence="2" type="ORF">CLEI1391_LOCUS6859</name>
</gene>
<feature type="region of interest" description="Disordered" evidence="1">
    <location>
        <begin position="136"/>
        <end position="161"/>
    </location>
</feature>
<name>A0A7S0REI2_9CHLO</name>
<dbReference type="EMBL" id="HBFB01012106">
    <property type="protein sequence ID" value="CAD8675360.1"/>
    <property type="molecule type" value="Transcribed_RNA"/>
</dbReference>
<accession>A0A7S0REI2</accession>
<evidence type="ECO:0000256" key="1">
    <source>
        <dbReference type="SAM" id="MobiDB-lite"/>
    </source>
</evidence>
<proteinExistence type="predicted"/>
<organism evidence="2">
    <name type="scientific">Chlamydomonas leiostraca</name>
    <dbReference type="NCBI Taxonomy" id="1034604"/>
    <lineage>
        <taxon>Eukaryota</taxon>
        <taxon>Viridiplantae</taxon>
        <taxon>Chlorophyta</taxon>
        <taxon>core chlorophytes</taxon>
        <taxon>Chlorophyceae</taxon>
        <taxon>CS clade</taxon>
        <taxon>Chlamydomonadales</taxon>
        <taxon>Chlamydomonadaceae</taxon>
        <taxon>Chlamydomonas</taxon>
    </lineage>
</organism>
<feature type="compositionally biased region" description="Low complexity" evidence="1">
    <location>
        <begin position="323"/>
        <end position="333"/>
    </location>
</feature>
<dbReference type="AlphaFoldDB" id="A0A7S0REI2"/>
<feature type="region of interest" description="Disordered" evidence="1">
    <location>
        <begin position="309"/>
        <end position="333"/>
    </location>
</feature>
<feature type="region of interest" description="Disordered" evidence="1">
    <location>
        <begin position="1"/>
        <end position="20"/>
    </location>
</feature>
<sequence>MHTTEATAATAATAATGAAHHTTSTFASAQRASARDAAAAALARASAAARAAANVGATCSGSAHKSSSPPYQSVFVNSLYSPTTAAASRAGRSAERYSGKWWMEESDGDSASDSEVDVHRSYQDYAAMGAVASASASARARSTSPHRSHAAKAGGSNGSQARRGLAFDIPITPPNPAGTSHQATKASVAAGRAVVQQQQAAAAGVRQVHTMTGAIQRAAASKWQLRQQQEARTQELLQRAGGTRPEPRVQVTRELRQLVGLAAGTASEAAAASSSVARARAAGAAHATTTITSSSHYASHEVGATWAEAAHQQQQQQHDDAGRAAGRTGQQGTFGEGIQSLVHALGGHVAGSSKPAAATATGSSASARAAAAAAAASEARRVALDRLKLLRSSTGSGAAGGVVGGSHWAGGEHAGSDHAQVEREDARVRAMARMADTVYSMGRQ</sequence>
<evidence type="ECO:0000313" key="2">
    <source>
        <dbReference type="EMBL" id="CAD8675360.1"/>
    </source>
</evidence>
<reference evidence="2" key="1">
    <citation type="submission" date="2021-01" db="EMBL/GenBank/DDBJ databases">
        <authorList>
            <person name="Corre E."/>
            <person name="Pelletier E."/>
            <person name="Niang G."/>
            <person name="Scheremetjew M."/>
            <person name="Finn R."/>
            <person name="Kale V."/>
            <person name="Holt S."/>
            <person name="Cochrane G."/>
            <person name="Meng A."/>
            <person name="Brown T."/>
            <person name="Cohen L."/>
        </authorList>
    </citation>
    <scope>NUCLEOTIDE SEQUENCE</scope>
    <source>
        <strain evidence="2">SAG 11-49</strain>
    </source>
</reference>